<comment type="cofactor">
    <cofactor evidence="1">
        <name>Mn(2+)</name>
        <dbReference type="ChEBI" id="CHEBI:29035"/>
    </cofactor>
    <text evidence="1">The Mn(2+) ion enhances activity.</text>
</comment>
<dbReference type="Proteomes" id="UP000283880">
    <property type="component" value="Unassembled WGS sequence"/>
</dbReference>
<dbReference type="PIRSF" id="PIRSF005962">
    <property type="entry name" value="Pept_M20D_amidohydro"/>
    <property type="match status" value="1"/>
</dbReference>
<evidence type="ECO:0000259" key="2">
    <source>
        <dbReference type="Pfam" id="PF07687"/>
    </source>
</evidence>
<keyword evidence="1" id="KW-0464">Manganese</keyword>
<dbReference type="PANTHER" id="PTHR30575:SF3">
    <property type="entry name" value="PEPTIDASE M20 DIMERISATION DOMAIN-CONTAINING PROTEIN"/>
    <property type="match status" value="1"/>
</dbReference>
<dbReference type="InterPro" id="IPR052030">
    <property type="entry name" value="Peptidase_M20/M20A_hydrolases"/>
</dbReference>
<feature type="binding site" evidence="1">
    <location>
        <position position="208"/>
    </location>
    <ligand>
        <name>Mn(2+)</name>
        <dbReference type="ChEBI" id="CHEBI:29035"/>
        <label>2</label>
    </ligand>
</feature>
<dbReference type="SUPFAM" id="SSF55031">
    <property type="entry name" value="Bacterial exopeptidase dimerisation domain"/>
    <property type="match status" value="1"/>
</dbReference>
<gene>
    <name evidence="3" type="ORF">DWV29_09335</name>
</gene>
<dbReference type="Pfam" id="PF01546">
    <property type="entry name" value="Peptidase_M20"/>
    <property type="match status" value="1"/>
</dbReference>
<evidence type="ECO:0000256" key="1">
    <source>
        <dbReference type="PIRSR" id="PIRSR005962-1"/>
    </source>
</evidence>
<dbReference type="InterPro" id="IPR011650">
    <property type="entry name" value="Peptidase_M20_dimer"/>
</dbReference>
<feature type="binding site" evidence="1">
    <location>
        <position position="150"/>
    </location>
    <ligand>
        <name>Mn(2+)</name>
        <dbReference type="ChEBI" id="CHEBI:29035"/>
        <label>2</label>
    </ligand>
</feature>
<accession>A0A413FGI6</accession>
<dbReference type="Pfam" id="PF07687">
    <property type="entry name" value="M20_dimer"/>
    <property type="match status" value="1"/>
</dbReference>
<name>A0A413FGI6_9FIRM</name>
<dbReference type="GO" id="GO:0005737">
    <property type="term" value="C:cytoplasm"/>
    <property type="evidence" value="ECO:0007669"/>
    <property type="project" value="TreeGrafter"/>
</dbReference>
<protein>
    <submittedName>
        <fullName evidence="3">Amidohydrolase</fullName>
    </submittedName>
</protein>
<evidence type="ECO:0000313" key="3">
    <source>
        <dbReference type="EMBL" id="RGX29905.1"/>
    </source>
</evidence>
<organism evidence="3 4">
    <name type="scientific">Enterocloster asparagiformis</name>
    <dbReference type="NCBI Taxonomy" id="333367"/>
    <lineage>
        <taxon>Bacteria</taxon>
        <taxon>Bacillati</taxon>
        <taxon>Bacillota</taxon>
        <taxon>Clostridia</taxon>
        <taxon>Lachnospirales</taxon>
        <taxon>Lachnospiraceae</taxon>
        <taxon>Enterocloster</taxon>
    </lineage>
</organism>
<feature type="binding site" evidence="1">
    <location>
        <position position="184"/>
    </location>
    <ligand>
        <name>Mn(2+)</name>
        <dbReference type="ChEBI" id="CHEBI:29035"/>
        <label>2</label>
    </ligand>
</feature>
<dbReference type="GO" id="GO:0046657">
    <property type="term" value="P:folic acid catabolic process"/>
    <property type="evidence" value="ECO:0007669"/>
    <property type="project" value="TreeGrafter"/>
</dbReference>
<dbReference type="GO" id="GO:0071713">
    <property type="term" value="F:para-aminobenzoyl-glutamate hydrolase activity"/>
    <property type="evidence" value="ECO:0007669"/>
    <property type="project" value="TreeGrafter"/>
</dbReference>
<dbReference type="SUPFAM" id="SSF53187">
    <property type="entry name" value="Zn-dependent exopeptidases"/>
    <property type="match status" value="1"/>
</dbReference>
<dbReference type="OrthoDB" id="9776731at2"/>
<feature type="binding site" evidence="1">
    <location>
        <position position="405"/>
    </location>
    <ligand>
        <name>Mn(2+)</name>
        <dbReference type="ChEBI" id="CHEBI:29035"/>
        <label>2</label>
    </ligand>
</feature>
<dbReference type="RefSeq" id="WP_024736837.1">
    <property type="nucleotide sequence ID" value="NZ_CABMHH010000207.1"/>
</dbReference>
<keyword evidence="3" id="KW-0378">Hydrolase</keyword>
<dbReference type="GO" id="GO:0046872">
    <property type="term" value="F:metal ion binding"/>
    <property type="evidence" value="ECO:0007669"/>
    <property type="project" value="UniProtKB-KW"/>
</dbReference>
<dbReference type="PANTHER" id="PTHR30575">
    <property type="entry name" value="PEPTIDASE M20"/>
    <property type="match status" value="1"/>
</dbReference>
<evidence type="ECO:0000313" key="4">
    <source>
        <dbReference type="Proteomes" id="UP000283880"/>
    </source>
</evidence>
<reference evidence="3 4" key="1">
    <citation type="submission" date="2018-08" db="EMBL/GenBank/DDBJ databases">
        <title>A genome reference for cultivated species of the human gut microbiota.</title>
        <authorList>
            <person name="Zou Y."/>
            <person name="Xue W."/>
            <person name="Luo G."/>
        </authorList>
    </citation>
    <scope>NUCLEOTIDE SEQUENCE [LARGE SCALE GENOMIC DNA]</scope>
    <source>
        <strain evidence="3 4">AF04-15</strain>
    </source>
</reference>
<feature type="binding site" evidence="1">
    <location>
        <position position="148"/>
    </location>
    <ligand>
        <name>Mn(2+)</name>
        <dbReference type="ChEBI" id="CHEBI:29035"/>
        <label>2</label>
    </ligand>
</feature>
<comment type="caution">
    <text evidence="3">The sequence shown here is derived from an EMBL/GenBank/DDBJ whole genome shotgun (WGS) entry which is preliminary data.</text>
</comment>
<sequence length="436" mass="47546">MEYDLLENREFEDWLVKLRREFHRYPEPGWLEYRTTVRIIEELEQIGIPVIWGRDLYAADCRLGLPEPEEDRAAVRRAIEETKREDLIAGMAGGFTGVMAVIEGKQTGPAVGIRVDIDSNELEESEAPEHRPAREGFASVHRGNMHGCGHDGHAAIGLGAARILCANREKLGGTVYLFFQSAEEGGRGAQAVVKKGLLSNLDYFYGGHIGINQAPFGTISASTYGFMAGTKFDVEFYGRASHAGKAPEEGANAIAAAAGAVLNLLAISRSGKGISRVNVGKIQGGSGRNVIPDYTLLKAETRGGSPEVSAYMFERAMSVCRGAAQMYGCDMNCRIMGESRNAECDGEMVRFVERSAAELREIKEIIPASDMGAGENITFMMNEVSRQGGQATFMLLGADIKAPHHSSTFDFDERVIPLAARLFAKLALDLKSEKRK</sequence>
<dbReference type="InterPro" id="IPR017439">
    <property type="entry name" value="Amidohydrolase"/>
</dbReference>
<dbReference type="EMBL" id="QSBM01000006">
    <property type="protein sequence ID" value="RGX29905.1"/>
    <property type="molecule type" value="Genomic_DNA"/>
</dbReference>
<keyword evidence="1" id="KW-0479">Metal-binding</keyword>
<dbReference type="InterPro" id="IPR002933">
    <property type="entry name" value="Peptidase_M20"/>
</dbReference>
<proteinExistence type="predicted"/>
<dbReference type="AlphaFoldDB" id="A0A413FGI6"/>
<dbReference type="GO" id="GO:0016805">
    <property type="term" value="F:dipeptidase activity"/>
    <property type="evidence" value="ECO:0007669"/>
    <property type="project" value="TreeGrafter"/>
</dbReference>
<dbReference type="NCBIfam" id="TIGR01891">
    <property type="entry name" value="amidohydrolases"/>
    <property type="match status" value="1"/>
</dbReference>
<dbReference type="InterPro" id="IPR036264">
    <property type="entry name" value="Bact_exopeptidase_dim_dom"/>
</dbReference>
<feature type="domain" description="Peptidase M20 dimerisation" evidence="2">
    <location>
        <begin position="232"/>
        <end position="302"/>
    </location>
</feature>
<dbReference type="Gene3D" id="3.40.630.10">
    <property type="entry name" value="Zn peptidases"/>
    <property type="match status" value="2"/>
</dbReference>